<protein>
    <submittedName>
        <fullName evidence="2">Unnamed protein product</fullName>
    </submittedName>
</protein>
<feature type="region of interest" description="Disordered" evidence="1">
    <location>
        <begin position="761"/>
        <end position="785"/>
    </location>
</feature>
<feature type="compositionally biased region" description="Acidic residues" evidence="1">
    <location>
        <begin position="770"/>
        <end position="781"/>
    </location>
</feature>
<feature type="region of interest" description="Disordered" evidence="1">
    <location>
        <begin position="480"/>
        <end position="505"/>
    </location>
</feature>
<feature type="compositionally biased region" description="Polar residues" evidence="1">
    <location>
        <begin position="253"/>
        <end position="270"/>
    </location>
</feature>
<sequence>MLNRKYVKLRRFYEKAGVKRHRFRKKNFNIYLDDFKAYQAKKQGKAFYEVEEDAIDDRRGRKLYQKLIETPIEDVSSNDESEDEPEHEKEKDIPNRNFKPTQTANNYSKNQDDQPTAIPNDELIPSKPRKLMLHIRKPKSPKATRTKPTSSSSTTTNINTNKPLSSEDIFQFSGDLIPTRPRHRLKLHKQIDKHIEKENIPQPTSHNESQKEPTFDELFEFHDEDIASAHKRRSKSRLRRLSDSSLMSDTDEQQPGNKGTNTASGEVNNSADLSNVDLSEIPHLYHKDAPSRTIPPASSPRIMPIPSSPSIRPISPRRRLLPDSLAPTSPPPIPEIPSIPILASETAHLPDIPTPSSPPTIPEIPAIPTSHPHTHTDQPEQQQQQQQQPQFDPSAWRRTRRRKFSQEHIYKTDKAVHLGLSTIYILNDMYDNGHTESQIMDYLETIYQKIRKERERKEIGYGPFEKKSFRECVEQESVQRSQDLDLVGNSEGKAGEEQDSQTRDFVEDDAFDTSDDEYVFDDEVVDQDSLPGALNPNLIDGKRESERDDADVLASHSSSSLETGSYDLHHSSHGSHNSPHGSALDFNSAILRNYKPATEDSASDDNEEADTETEETDEFRYRNRKYNKKTALNGVLPASFFRLDKNNNRKKPTPSHHSNLTLHKRARSEEPVRGVARKKAAPRRPAYSAANELRDFLAPDGLSSEPESEPVMFHDIDVAPSQTAIDATLLASRYDAQAHTAAVSGYNEVDSNSQLIEIDSVSDDQGNSDSNDDFDDGSDDGLDIRDYDTFRNEMALDMDMDGAAEEDRHAGINYMLSRGSGSGGGGKNGPSSKKKSGSKKSGSKKSRKLQQRKLSGRLGWGVSGRMSLINGSKRSFKGNALPSRGSGGNTISRSNNVLSRFEASKRSGPRTTKPAISQVEMYQAQQAPILLDSSDHEVEAVGVGDVGNGSGGSLSYPVDDLDFSTARYDPPTGFSAYEKLLDDPLAPGFTRESNTPSHKSHTKHKSGGGPSLSRSTSGLAKSYTRPKNGGPSLSRSTSGLAKPTDTPTRKSKKPTGTTAFRTPSIDNFFYRGRAKFMGTIQVEGTESPVTTALQSNIQNTVSNRSRYDNSNGTPNYSSDIYTSTVSRLEQGLYNNSESQHGVLLHTVDDFKRIKQKPNSFIRSQLFQECLSNDGGYLKHGDIKVEFPSVTFTLNDDNLDESSNLIGRLLKEMVRALGESPSLDVRRTLDS</sequence>
<feature type="compositionally biased region" description="Polar residues" evidence="1">
    <location>
        <begin position="1054"/>
        <end position="1063"/>
    </location>
</feature>
<feature type="compositionally biased region" description="Pro residues" evidence="1">
    <location>
        <begin position="352"/>
        <end position="362"/>
    </location>
</feature>
<feature type="region of interest" description="Disordered" evidence="1">
    <location>
        <begin position="814"/>
        <end position="856"/>
    </location>
</feature>
<proteinExistence type="predicted"/>
<evidence type="ECO:0000256" key="1">
    <source>
        <dbReference type="SAM" id="MobiDB-lite"/>
    </source>
</evidence>
<feature type="region of interest" description="Disordered" evidence="1">
    <location>
        <begin position="70"/>
        <end position="166"/>
    </location>
</feature>
<feature type="compositionally biased region" description="Pro residues" evidence="1">
    <location>
        <begin position="328"/>
        <end position="337"/>
    </location>
</feature>
<dbReference type="EMBL" id="BSXU01003070">
    <property type="protein sequence ID" value="GMG39645.1"/>
    <property type="molecule type" value="Genomic_DNA"/>
</dbReference>
<feature type="compositionally biased region" description="Basic residues" evidence="1">
    <location>
        <begin position="832"/>
        <end position="855"/>
    </location>
</feature>
<feature type="compositionally biased region" description="Acidic residues" evidence="1">
    <location>
        <begin position="76"/>
        <end position="85"/>
    </location>
</feature>
<accession>A0A9W6YV52</accession>
<dbReference type="Proteomes" id="UP001165063">
    <property type="component" value="Unassembled WGS sequence"/>
</dbReference>
<dbReference type="OrthoDB" id="3989763at2759"/>
<reference evidence="2" key="1">
    <citation type="submission" date="2023-04" db="EMBL/GenBank/DDBJ databases">
        <title>Ambrosiozyma monospora NBRC 1965.</title>
        <authorList>
            <person name="Ichikawa N."/>
            <person name="Sato H."/>
            <person name="Tonouchi N."/>
        </authorList>
    </citation>
    <scope>NUCLEOTIDE SEQUENCE</scope>
    <source>
        <strain evidence="2">NBRC 1965</strain>
    </source>
</reference>
<gene>
    <name evidence="2" type="ORF">Amon01_000550800</name>
</gene>
<keyword evidence="3" id="KW-1185">Reference proteome</keyword>
<feature type="compositionally biased region" description="Basic residues" evidence="1">
    <location>
        <begin position="127"/>
        <end position="145"/>
    </location>
</feature>
<name>A0A9W6YV52_AMBMO</name>
<evidence type="ECO:0000313" key="3">
    <source>
        <dbReference type="Proteomes" id="UP001165063"/>
    </source>
</evidence>
<feature type="compositionally biased region" description="Low complexity" evidence="1">
    <location>
        <begin position="379"/>
        <end position="390"/>
    </location>
</feature>
<feature type="region of interest" description="Disordered" evidence="1">
    <location>
        <begin position="597"/>
        <end position="620"/>
    </location>
</feature>
<feature type="region of interest" description="Disordered" evidence="1">
    <location>
        <begin position="229"/>
        <end position="270"/>
    </location>
</feature>
<feature type="compositionally biased region" description="Acidic residues" evidence="1">
    <location>
        <begin position="601"/>
        <end position="617"/>
    </location>
</feature>
<comment type="caution">
    <text evidence="2">The sequence shown here is derived from an EMBL/GenBank/DDBJ whole genome shotgun (WGS) entry which is preliminary data.</text>
</comment>
<organism evidence="2 3">
    <name type="scientific">Ambrosiozyma monospora</name>
    <name type="common">Yeast</name>
    <name type="synonym">Endomycopsis monosporus</name>
    <dbReference type="NCBI Taxonomy" id="43982"/>
    <lineage>
        <taxon>Eukaryota</taxon>
        <taxon>Fungi</taxon>
        <taxon>Dikarya</taxon>
        <taxon>Ascomycota</taxon>
        <taxon>Saccharomycotina</taxon>
        <taxon>Pichiomycetes</taxon>
        <taxon>Pichiales</taxon>
        <taxon>Pichiaceae</taxon>
        <taxon>Ambrosiozyma</taxon>
    </lineage>
</organism>
<feature type="region of interest" description="Disordered" evidence="1">
    <location>
        <begin position="873"/>
        <end position="895"/>
    </location>
</feature>
<feature type="region of interest" description="Disordered" evidence="1">
    <location>
        <begin position="985"/>
        <end position="1063"/>
    </location>
</feature>
<feature type="region of interest" description="Disordered" evidence="1">
    <location>
        <begin position="644"/>
        <end position="687"/>
    </location>
</feature>
<feature type="region of interest" description="Disordered" evidence="1">
    <location>
        <begin position="283"/>
        <end position="402"/>
    </location>
</feature>
<feature type="compositionally biased region" description="Basic and acidic residues" evidence="1">
    <location>
        <begin position="493"/>
        <end position="505"/>
    </location>
</feature>
<feature type="region of interest" description="Disordered" evidence="1">
    <location>
        <begin position="523"/>
        <end position="584"/>
    </location>
</feature>
<feature type="compositionally biased region" description="Low complexity" evidence="1">
    <location>
        <begin position="294"/>
        <end position="314"/>
    </location>
</feature>
<feature type="compositionally biased region" description="Basic residues" evidence="1">
    <location>
        <begin position="229"/>
        <end position="239"/>
    </location>
</feature>
<feature type="compositionally biased region" description="Polar residues" evidence="1">
    <location>
        <begin position="98"/>
        <end position="109"/>
    </location>
</feature>
<feature type="compositionally biased region" description="Low complexity" evidence="1">
    <location>
        <begin position="146"/>
        <end position="163"/>
    </location>
</feature>
<dbReference type="AlphaFoldDB" id="A0A9W6YV52"/>
<evidence type="ECO:0000313" key="2">
    <source>
        <dbReference type="EMBL" id="GMG39645.1"/>
    </source>
</evidence>